<proteinExistence type="predicted"/>
<gene>
    <name evidence="1" type="ORF">CWC19_21350</name>
</gene>
<protein>
    <recommendedName>
        <fullName evidence="3">Helicase C-terminal domain-containing protein</fullName>
    </recommendedName>
</protein>
<organism evidence="1 2">
    <name type="scientific">Pseudoalteromonas aurantia</name>
    <dbReference type="NCBI Taxonomy" id="43654"/>
    <lineage>
        <taxon>Bacteria</taxon>
        <taxon>Pseudomonadati</taxon>
        <taxon>Pseudomonadota</taxon>
        <taxon>Gammaproteobacteria</taxon>
        <taxon>Alteromonadales</taxon>
        <taxon>Pseudoalteromonadaceae</taxon>
        <taxon>Pseudoalteromonas</taxon>
    </lineage>
</organism>
<evidence type="ECO:0000313" key="2">
    <source>
        <dbReference type="Proteomes" id="UP000307217"/>
    </source>
</evidence>
<sequence>RFGRIDRIGSRNKDIQLVNYWPDMELDEYIQLKGRVESRMKATILTSTGDDTLLSDNEKGDLEYRRKQLKHLQEEVI</sequence>
<reference evidence="2" key="2">
    <citation type="submission" date="2019-06" db="EMBL/GenBank/DDBJ databases">
        <title>Co-occurence of chitin degradation, pigmentation and bioactivity in marine Pseudoalteromonas.</title>
        <authorList>
            <person name="Sonnenschein E.C."/>
            <person name="Bech P.K."/>
        </authorList>
    </citation>
    <scope>NUCLEOTIDE SEQUENCE [LARGE SCALE GENOMIC DNA]</scope>
    <source>
        <strain evidence="2">S3790</strain>
    </source>
</reference>
<dbReference type="AlphaFoldDB" id="A0A5S3USD8"/>
<feature type="non-terminal residue" evidence="1">
    <location>
        <position position="1"/>
    </location>
</feature>
<dbReference type="EMBL" id="PNBX01000237">
    <property type="protein sequence ID" value="TMO59463.1"/>
    <property type="molecule type" value="Genomic_DNA"/>
</dbReference>
<evidence type="ECO:0000313" key="1">
    <source>
        <dbReference type="EMBL" id="TMO59463.1"/>
    </source>
</evidence>
<feature type="non-terminal residue" evidence="1">
    <location>
        <position position="77"/>
    </location>
</feature>
<evidence type="ECO:0008006" key="3">
    <source>
        <dbReference type="Google" id="ProtNLM"/>
    </source>
</evidence>
<name>A0A5S3USD8_9GAMM</name>
<reference evidence="1 2" key="1">
    <citation type="submission" date="2018-01" db="EMBL/GenBank/DDBJ databases">
        <authorList>
            <person name="Paulsen S."/>
            <person name="Gram L.K."/>
        </authorList>
    </citation>
    <scope>NUCLEOTIDE SEQUENCE [LARGE SCALE GENOMIC DNA]</scope>
    <source>
        <strain evidence="1 2">S3790</strain>
    </source>
</reference>
<dbReference type="OrthoDB" id="9814088at2"/>
<accession>A0A5S3USD8</accession>
<dbReference type="Proteomes" id="UP000307217">
    <property type="component" value="Unassembled WGS sequence"/>
</dbReference>
<comment type="caution">
    <text evidence="1">The sequence shown here is derived from an EMBL/GenBank/DDBJ whole genome shotgun (WGS) entry which is preliminary data.</text>
</comment>